<feature type="region of interest" description="Disordered" evidence="1">
    <location>
        <begin position="246"/>
        <end position="278"/>
    </location>
</feature>
<gene>
    <name evidence="2" type="ORF">IV203_023454</name>
</gene>
<sequence>MSTSDHSSLTSCNDEPVVGGIFNGSIITNVEVEVTDRGRNLKKRFLLTLEGGMMAIDDRYVPKSKVLEVEASDNDGSCSSFHSFTFEGMELPESAKGIYAIKVQKERERQERRQKRAEKHKRRESLKKEKEHTGEEEENEGTRQGAEPGKSRLDDTIVADNTGTANTTAKKKVAVVSKITKVFPETDHTSSDGGATAVWKFPSPCDVPNNVGLWAPVDVCLLPMGKNDINDENADEKSRELTGLWGYAPRAGSRHDKPPVSSSSSHKSTTTTSTSSNPWSLKATKDVWVYPPNLTPPSDFPVHGTYRFAPVKNGKKKTKFKWPPPIDPAKKIERRVNRLRELPKLFSNSPALPMSILAYSKKNVPSNDENCHNAAITSKDVPEDEQNATETGLTAVWTYLEGHEEEDDDWVAQEVQLFPPGQSPSVYNDEALPQGTWVIYEDDATDSNGDSDSIMQPYNPQNRWIDARKHRKVHLFVPGQTPDIEREPVVATGTWTYAKNSIKRKWPPPTTDEVKKLRNVGKVNIPKIFQQETFRPLTVYSKDCPDNPKCEFAKERKQLGSTDDPTAKALNHLFPDSAVTGEWAFYDGENEDPNGEWQPVNVVIYAPDEAPKSQNNVQGIWTIHDADPHQIFVHAPGFELNPADESVLASGVWTFHRGDENSTSDDEWLMSWPPPKKPLERQVQWAPPGKAPREEWKSHQIRVVPEASVHNERFVYEAALVTGIWKFNDAPPDDFSDWIPQDLMIYQQGKEPSKDEIEGPSGLWGIYSGCECDEDGLWVAEEIWVFPPGEEESIPENCVIQGTWTYPPTQKNVHWPPKTKESALKTTQIETIPKWDPNGHGSEWKPQKVTVVPKSTVAKTDSSPQGIWVFSDGQEPENVNEWNAMEVVVYPKGAEPDCSFGRPTGVWGYYKDAIQDEYGEWAADALVFCAPGVDPGDDIVVRGHWAFFDDETEWPLECEPVEAKELPQEERVNQKPPKAPKTVAKKPEIVPQKELLSPMDRAKLRVLPVKSPEKNPIFEDERHIAILSKYQSAFDVANRPKKTSSKRSLIMKKYKK</sequence>
<keyword evidence="3" id="KW-1185">Reference proteome</keyword>
<organism evidence="2 3">
    <name type="scientific">Nitzschia inconspicua</name>
    <dbReference type="NCBI Taxonomy" id="303405"/>
    <lineage>
        <taxon>Eukaryota</taxon>
        <taxon>Sar</taxon>
        <taxon>Stramenopiles</taxon>
        <taxon>Ochrophyta</taxon>
        <taxon>Bacillariophyta</taxon>
        <taxon>Bacillariophyceae</taxon>
        <taxon>Bacillariophycidae</taxon>
        <taxon>Bacillariales</taxon>
        <taxon>Bacillariaceae</taxon>
        <taxon>Nitzschia</taxon>
    </lineage>
</organism>
<feature type="compositionally biased region" description="Basic residues" evidence="1">
    <location>
        <begin position="112"/>
        <end position="125"/>
    </location>
</feature>
<name>A0A9K3PBH6_9STRA</name>
<feature type="region of interest" description="Disordered" evidence="1">
    <location>
        <begin position="966"/>
        <end position="985"/>
    </location>
</feature>
<evidence type="ECO:0000256" key="1">
    <source>
        <dbReference type="SAM" id="MobiDB-lite"/>
    </source>
</evidence>
<protein>
    <submittedName>
        <fullName evidence="2">Uncharacterized protein</fullName>
    </submittedName>
</protein>
<reference evidence="2" key="2">
    <citation type="submission" date="2021-04" db="EMBL/GenBank/DDBJ databases">
        <authorList>
            <person name="Podell S."/>
        </authorList>
    </citation>
    <scope>NUCLEOTIDE SEQUENCE</scope>
    <source>
        <strain evidence="2">Hildebrandi</strain>
    </source>
</reference>
<proteinExistence type="predicted"/>
<feature type="region of interest" description="Disordered" evidence="1">
    <location>
        <begin position="105"/>
        <end position="155"/>
    </location>
</feature>
<dbReference type="Proteomes" id="UP000693970">
    <property type="component" value="Unassembled WGS sequence"/>
</dbReference>
<dbReference type="EMBL" id="JAGRRH010000026">
    <property type="protein sequence ID" value="KAG7341502.1"/>
    <property type="molecule type" value="Genomic_DNA"/>
</dbReference>
<comment type="caution">
    <text evidence="2">The sequence shown here is derived from an EMBL/GenBank/DDBJ whole genome shotgun (WGS) entry which is preliminary data.</text>
</comment>
<reference evidence="2" key="1">
    <citation type="journal article" date="2021" name="Sci. Rep.">
        <title>Diploid genomic architecture of Nitzschia inconspicua, an elite biomass production diatom.</title>
        <authorList>
            <person name="Oliver A."/>
            <person name="Podell S."/>
            <person name="Pinowska A."/>
            <person name="Traller J.C."/>
            <person name="Smith S.R."/>
            <person name="McClure R."/>
            <person name="Beliaev A."/>
            <person name="Bohutskyi P."/>
            <person name="Hill E.A."/>
            <person name="Rabines A."/>
            <person name="Zheng H."/>
            <person name="Allen L.Z."/>
            <person name="Kuo A."/>
            <person name="Grigoriev I.V."/>
            <person name="Allen A.E."/>
            <person name="Hazlebeck D."/>
            <person name="Allen E.E."/>
        </authorList>
    </citation>
    <scope>NUCLEOTIDE SEQUENCE</scope>
    <source>
        <strain evidence="2">Hildebrandi</strain>
    </source>
</reference>
<evidence type="ECO:0000313" key="3">
    <source>
        <dbReference type="Proteomes" id="UP000693970"/>
    </source>
</evidence>
<dbReference type="AlphaFoldDB" id="A0A9K3PBH6"/>
<evidence type="ECO:0000313" key="2">
    <source>
        <dbReference type="EMBL" id="KAG7341502.1"/>
    </source>
</evidence>
<feature type="compositionally biased region" description="Low complexity" evidence="1">
    <location>
        <begin position="261"/>
        <end position="276"/>
    </location>
</feature>
<accession>A0A9K3PBH6</accession>